<dbReference type="SUPFAM" id="SSF52317">
    <property type="entry name" value="Class I glutamine amidotransferase-like"/>
    <property type="match status" value="1"/>
</dbReference>
<dbReference type="Pfam" id="PF01965">
    <property type="entry name" value="DJ-1_PfpI"/>
    <property type="match status" value="1"/>
</dbReference>
<dbReference type="CDD" id="cd03135">
    <property type="entry name" value="GATase1_DJ-1"/>
    <property type="match status" value="1"/>
</dbReference>
<name>A0A4Q0YSK2_9GAMM</name>
<sequence length="209" mass="22503">MKSEVQENTLPRVLVCLAHGTEEMEAVTVIDVMVRAGFSVTVASAAPDGDLTITCSRGVRLIADVPLVQIADDEFDCIVLPGGVDGATCLGESALIIEMIKQQQCDQKWVAAICAAPALVLEKNGLYPDAYKSCHPAFINHIPEDKQNTRRVMNDRDHKLITSQGPGSALEFAVEIVLTLGGKEKAAEVVAPMTIIPNLNYDKKFAVVD</sequence>
<protein>
    <submittedName>
        <fullName evidence="3">DJ-1 family protein</fullName>
    </submittedName>
</protein>
<dbReference type="EMBL" id="PEIB01000012">
    <property type="protein sequence ID" value="RXJ73104.1"/>
    <property type="molecule type" value="Genomic_DNA"/>
</dbReference>
<evidence type="ECO:0000313" key="4">
    <source>
        <dbReference type="Proteomes" id="UP000290287"/>
    </source>
</evidence>
<dbReference type="PANTHER" id="PTHR48094">
    <property type="entry name" value="PROTEIN/NUCLEIC ACID DEGLYCASE DJ-1-RELATED"/>
    <property type="match status" value="1"/>
</dbReference>
<organism evidence="3 4">
    <name type="scientific">Veronia nyctiphanis</name>
    <dbReference type="NCBI Taxonomy" id="1278244"/>
    <lineage>
        <taxon>Bacteria</taxon>
        <taxon>Pseudomonadati</taxon>
        <taxon>Pseudomonadota</taxon>
        <taxon>Gammaproteobacteria</taxon>
        <taxon>Vibrionales</taxon>
        <taxon>Vibrionaceae</taxon>
        <taxon>Veronia</taxon>
    </lineage>
</organism>
<comment type="caution">
    <text evidence="3">The sequence shown here is derived from an EMBL/GenBank/DDBJ whole genome shotgun (WGS) entry which is preliminary data.</text>
</comment>
<evidence type="ECO:0000313" key="3">
    <source>
        <dbReference type="EMBL" id="RXJ73104.1"/>
    </source>
</evidence>
<evidence type="ECO:0000256" key="1">
    <source>
        <dbReference type="ARBA" id="ARBA00022737"/>
    </source>
</evidence>
<dbReference type="InterPro" id="IPR006287">
    <property type="entry name" value="DJ-1"/>
</dbReference>
<proteinExistence type="predicted"/>
<dbReference type="InterPro" id="IPR029062">
    <property type="entry name" value="Class_I_gatase-like"/>
</dbReference>
<dbReference type="OrthoDB" id="9803764at2"/>
<keyword evidence="4" id="KW-1185">Reference proteome</keyword>
<reference evidence="3 4" key="1">
    <citation type="submission" date="2017-10" db="EMBL/GenBank/DDBJ databases">
        <title>Nyctiphanis sp. nov., isolated from the stomach of the euphausiid Nyctiphanes simplex (Hansen, 1911) in the Gulf of California.</title>
        <authorList>
            <person name="Gomez-Gil B."/>
            <person name="Aguilar-Mendez M."/>
            <person name="Lopez-Cortes A."/>
            <person name="Gomez-Gutierrez J."/>
            <person name="Roque A."/>
            <person name="Lang E."/>
            <person name="Gonzalez-Castillo A."/>
        </authorList>
    </citation>
    <scope>NUCLEOTIDE SEQUENCE [LARGE SCALE GENOMIC DNA]</scope>
    <source>
        <strain evidence="3 4">CAIM 600</strain>
    </source>
</reference>
<dbReference type="AlphaFoldDB" id="A0A4Q0YSK2"/>
<dbReference type="FunFam" id="3.40.50.880:FF:000015">
    <property type="entry name" value="Protein DJ-1 homolog C"/>
    <property type="match status" value="1"/>
</dbReference>
<dbReference type="Proteomes" id="UP000290287">
    <property type="component" value="Unassembled WGS sequence"/>
</dbReference>
<dbReference type="GO" id="GO:0005737">
    <property type="term" value="C:cytoplasm"/>
    <property type="evidence" value="ECO:0007669"/>
    <property type="project" value="UniProtKB-ARBA"/>
</dbReference>
<dbReference type="RefSeq" id="WP_129122359.1">
    <property type="nucleotide sequence ID" value="NZ_PEIB01000012.1"/>
</dbReference>
<evidence type="ECO:0000259" key="2">
    <source>
        <dbReference type="Pfam" id="PF01965"/>
    </source>
</evidence>
<feature type="domain" description="DJ-1/PfpI" evidence="2">
    <location>
        <begin position="12"/>
        <end position="177"/>
    </location>
</feature>
<dbReference type="NCBIfam" id="TIGR01383">
    <property type="entry name" value="not_thiJ"/>
    <property type="match status" value="1"/>
</dbReference>
<dbReference type="InterPro" id="IPR002818">
    <property type="entry name" value="DJ-1/PfpI"/>
</dbReference>
<dbReference type="PANTHER" id="PTHR48094:SF23">
    <property type="entry name" value="PROTEIN_NUCLEIC ACID DEGLYCASE 3"/>
    <property type="match status" value="1"/>
</dbReference>
<dbReference type="InterPro" id="IPR050325">
    <property type="entry name" value="Prot/Nucl_acid_deglycase"/>
</dbReference>
<accession>A0A4Q0YSK2</accession>
<dbReference type="Gene3D" id="3.40.50.880">
    <property type="match status" value="1"/>
</dbReference>
<gene>
    <name evidence="3" type="ORF">CS022_11365</name>
</gene>
<keyword evidence="1" id="KW-0677">Repeat</keyword>